<dbReference type="Proteomes" id="UP000287651">
    <property type="component" value="Unassembled WGS sequence"/>
</dbReference>
<protein>
    <submittedName>
        <fullName evidence="2">Uncharacterized protein</fullName>
    </submittedName>
</protein>
<feature type="region of interest" description="Disordered" evidence="1">
    <location>
        <begin position="13"/>
        <end position="34"/>
    </location>
</feature>
<evidence type="ECO:0000256" key="1">
    <source>
        <dbReference type="SAM" id="MobiDB-lite"/>
    </source>
</evidence>
<organism evidence="2 3">
    <name type="scientific">Ensete ventricosum</name>
    <name type="common">Abyssinian banana</name>
    <name type="synonym">Musa ensete</name>
    <dbReference type="NCBI Taxonomy" id="4639"/>
    <lineage>
        <taxon>Eukaryota</taxon>
        <taxon>Viridiplantae</taxon>
        <taxon>Streptophyta</taxon>
        <taxon>Embryophyta</taxon>
        <taxon>Tracheophyta</taxon>
        <taxon>Spermatophyta</taxon>
        <taxon>Magnoliopsida</taxon>
        <taxon>Liliopsida</taxon>
        <taxon>Zingiberales</taxon>
        <taxon>Musaceae</taxon>
        <taxon>Ensete</taxon>
    </lineage>
</organism>
<accession>A0A426XKC2</accession>
<evidence type="ECO:0000313" key="2">
    <source>
        <dbReference type="EMBL" id="RRT39903.1"/>
    </source>
</evidence>
<proteinExistence type="predicted"/>
<feature type="compositionally biased region" description="Polar residues" evidence="1">
    <location>
        <begin position="13"/>
        <end position="27"/>
    </location>
</feature>
<name>A0A426XKC2_ENSVE</name>
<dbReference type="EMBL" id="AMZH03019788">
    <property type="protein sequence ID" value="RRT39903.1"/>
    <property type="molecule type" value="Genomic_DNA"/>
</dbReference>
<comment type="caution">
    <text evidence="2">The sequence shown here is derived from an EMBL/GenBank/DDBJ whole genome shotgun (WGS) entry which is preliminary data.</text>
</comment>
<gene>
    <name evidence="2" type="ORF">B296_00058816</name>
</gene>
<feature type="region of interest" description="Disordered" evidence="1">
    <location>
        <begin position="106"/>
        <end position="128"/>
    </location>
</feature>
<dbReference type="AlphaFoldDB" id="A0A426XKC2"/>
<evidence type="ECO:0000313" key="3">
    <source>
        <dbReference type="Proteomes" id="UP000287651"/>
    </source>
</evidence>
<sequence length="128" mass="14260">MPMHRRAQWLVQSMGGTPQHSSSSTSKGRPPVAAVGREMIARAHAARGQRRIGVSRSWPALLDQWPHHAVWCEWESTRSGCTAVQGECNEDESGEDQIVEQHVARSTESLAEATDSFENEADHERKKT</sequence>
<reference evidence="2 3" key="1">
    <citation type="journal article" date="2014" name="Agronomy (Basel)">
        <title>A Draft Genome Sequence for Ensete ventricosum, the Drought-Tolerant Tree Against Hunger.</title>
        <authorList>
            <person name="Harrison J."/>
            <person name="Moore K.A."/>
            <person name="Paszkiewicz K."/>
            <person name="Jones T."/>
            <person name="Grant M."/>
            <person name="Ambacheew D."/>
            <person name="Muzemil S."/>
            <person name="Studholme D.J."/>
        </authorList>
    </citation>
    <scope>NUCLEOTIDE SEQUENCE [LARGE SCALE GENOMIC DNA]</scope>
</reference>